<evidence type="ECO:0000256" key="1">
    <source>
        <dbReference type="SAM" id="MobiDB-lite"/>
    </source>
</evidence>
<proteinExistence type="predicted"/>
<evidence type="ECO:0000313" key="2">
    <source>
        <dbReference type="EMBL" id="CAL5133651.1"/>
    </source>
</evidence>
<dbReference type="AlphaFoldDB" id="A0AAV2TBI7"/>
<dbReference type="EMBL" id="CAXLJL010000157">
    <property type="protein sequence ID" value="CAL5133651.1"/>
    <property type="molecule type" value="Genomic_DNA"/>
</dbReference>
<comment type="caution">
    <text evidence="2">The sequence shown here is derived from an EMBL/GenBank/DDBJ whole genome shotgun (WGS) entry which is preliminary data.</text>
</comment>
<name>A0AAV2TBI7_CALDB</name>
<gene>
    <name evidence="2" type="ORF">CDAUBV1_LOCUS6912</name>
</gene>
<evidence type="ECO:0000313" key="3">
    <source>
        <dbReference type="Proteomes" id="UP001497525"/>
    </source>
</evidence>
<sequence length="383" mass="41793">MDMEECIKPVCYVWNEYALGIPPSKLCTMLANPQVRAMVAKTRCNVQVTKRILNRCETPSAWTRYCIIRISGPDEQSIAQCNHALERTVPAYQQRREYPRRAPVTLYSKNVEAGDFGKPLSTNDADAPLAKLFKECSSRRCASAEPGSRRSSSAREVISGCRSAEPTNSSTKGPINLDVVAELKITHEECSAIPPTLSCRTSSQVKIEISGSVSVEPQDTNCLTSQVSSHIDEAELKKQQSMDAMGTISRGGSQKISSEKLCLPRSSSVNSGCEVGSPRHLSSNLCEVVPEIKDDRQMPSKALITTQASFEGAGKPTEQCKPENQQTITQKMNDELGEFSATIENDVNFTAQQGIVQATLNVTASFASRDSSAFGQKISQNQN</sequence>
<reference evidence="2" key="1">
    <citation type="submission" date="2024-06" db="EMBL/GenBank/DDBJ databases">
        <authorList>
            <person name="Liu X."/>
            <person name="Lenzi L."/>
            <person name="Haldenby T S."/>
            <person name="Uol C."/>
        </authorList>
    </citation>
    <scope>NUCLEOTIDE SEQUENCE</scope>
</reference>
<dbReference type="Proteomes" id="UP001497525">
    <property type="component" value="Unassembled WGS sequence"/>
</dbReference>
<organism evidence="2 3">
    <name type="scientific">Calicophoron daubneyi</name>
    <name type="common">Rumen fluke</name>
    <name type="synonym">Paramphistomum daubneyi</name>
    <dbReference type="NCBI Taxonomy" id="300641"/>
    <lineage>
        <taxon>Eukaryota</taxon>
        <taxon>Metazoa</taxon>
        <taxon>Spiralia</taxon>
        <taxon>Lophotrochozoa</taxon>
        <taxon>Platyhelminthes</taxon>
        <taxon>Trematoda</taxon>
        <taxon>Digenea</taxon>
        <taxon>Plagiorchiida</taxon>
        <taxon>Pronocephalata</taxon>
        <taxon>Paramphistomoidea</taxon>
        <taxon>Paramphistomidae</taxon>
        <taxon>Calicophoron</taxon>
    </lineage>
</organism>
<feature type="region of interest" description="Disordered" evidence="1">
    <location>
        <begin position="143"/>
        <end position="173"/>
    </location>
</feature>
<protein>
    <submittedName>
        <fullName evidence="2">Uncharacterized protein</fullName>
    </submittedName>
</protein>
<accession>A0AAV2TBI7</accession>